<dbReference type="EMBL" id="QJKJ01001916">
    <property type="protein sequence ID" value="RDY05265.1"/>
    <property type="molecule type" value="Genomic_DNA"/>
</dbReference>
<dbReference type="Gene3D" id="3.10.10.10">
    <property type="entry name" value="HIV Type 1 Reverse Transcriptase, subunit A, domain 1"/>
    <property type="match status" value="1"/>
</dbReference>
<organism evidence="2 3">
    <name type="scientific">Mucuna pruriens</name>
    <name type="common">Velvet bean</name>
    <name type="synonym">Dolichos pruriens</name>
    <dbReference type="NCBI Taxonomy" id="157652"/>
    <lineage>
        <taxon>Eukaryota</taxon>
        <taxon>Viridiplantae</taxon>
        <taxon>Streptophyta</taxon>
        <taxon>Embryophyta</taxon>
        <taxon>Tracheophyta</taxon>
        <taxon>Spermatophyta</taxon>
        <taxon>Magnoliopsida</taxon>
        <taxon>eudicotyledons</taxon>
        <taxon>Gunneridae</taxon>
        <taxon>Pentapetalae</taxon>
        <taxon>rosids</taxon>
        <taxon>fabids</taxon>
        <taxon>Fabales</taxon>
        <taxon>Fabaceae</taxon>
        <taxon>Papilionoideae</taxon>
        <taxon>50 kb inversion clade</taxon>
        <taxon>NPAAA clade</taxon>
        <taxon>indigoferoid/millettioid clade</taxon>
        <taxon>Phaseoleae</taxon>
        <taxon>Mucuna</taxon>
    </lineage>
</organism>
<dbReference type="InterPro" id="IPR043128">
    <property type="entry name" value="Rev_trsase/Diguanyl_cyclase"/>
</dbReference>
<accession>A0A371HR51</accession>
<evidence type="ECO:0000259" key="1">
    <source>
        <dbReference type="Pfam" id="PF00078"/>
    </source>
</evidence>
<feature type="domain" description="Reverse transcriptase" evidence="1">
    <location>
        <begin position="37"/>
        <end position="186"/>
    </location>
</feature>
<dbReference type="Proteomes" id="UP000257109">
    <property type="component" value="Unassembled WGS sequence"/>
</dbReference>
<keyword evidence="3" id="KW-1185">Reference proteome</keyword>
<protein>
    <recommendedName>
        <fullName evidence="1">Reverse transcriptase domain-containing protein</fullName>
    </recommendedName>
</protein>
<dbReference type="InterPro" id="IPR053134">
    <property type="entry name" value="RNA-dir_DNA_polymerase"/>
</dbReference>
<name>A0A371HR51_MUCPR</name>
<reference evidence="2" key="1">
    <citation type="submission" date="2018-05" db="EMBL/GenBank/DDBJ databases">
        <title>Draft genome of Mucuna pruriens seed.</title>
        <authorList>
            <person name="Nnadi N.E."/>
            <person name="Vos R."/>
            <person name="Hasami M.H."/>
            <person name="Devisetty U.K."/>
            <person name="Aguiy J.C."/>
        </authorList>
    </citation>
    <scope>NUCLEOTIDE SEQUENCE [LARGE SCALE GENOMIC DNA]</scope>
    <source>
        <strain evidence="2">JCA_2017</strain>
    </source>
</reference>
<dbReference type="InterPro" id="IPR043502">
    <property type="entry name" value="DNA/RNA_pol_sf"/>
</dbReference>
<dbReference type="PANTHER" id="PTHR24559:SF457">
    <property type="entry name" value="RNA-DIRECTED DNA POLYMERASE HOMOLOG"/>
    <property type="match status" value="1"/>
</dbReference>
<feature type="non-terminal residue" evidence="2">
    <location>
        <position position="1"/>
    </location>
</feature>
<dbReference type="InterPro" id="IPR000477">
    <property type="entry name" value="RT_dom"/>
</dbReference>
<dbReference type="Pfam" id="PF00078">
    <property type="entry name" value="RVT_1"/>
    <property type="match status" value="1"/>
</dbReference>
<comment type="caution">
    <text evidence="2">The sequence shown here is derived from an EMBL/GenBank/DDBJ whole genome shotgun (WGS) entry which is preliminary data.</text>
</comment>
<evidence type="ECO:0000313" key="3">
    <source>
        <dbReference type="Proteomes" id="UP000257109"/>
    </source>
</evidence>
<evidence type="ECO:0000313" key="2">
    <source>
        <dbReference type="EMBL" id="RDY05265.1"/>
    </source>
</evidence>
<dbReference type="PANTHER" id="PTHR24559">
    <property type="entry name" value="TRANSPOSON TY3-I GAG-POL POLYPROTEIN"/>
    <property type="match status" value="1"/>
</dbReference>
<dbReference type="SUPFAM" id="SSF56672">
    <property type="entry name" value="DNA/RNA polymerases"/>
    <property type="match status" value="1"/>
</dbReference>
<sequence>MKPNVALKIKEEVKKQWNARFLTVANYPQWVANIVPVPEKDGKVRMCVNYRDMNRASPKENFPFPHIDVLIDNIAQHTFFSFIDSFSRCNQILMALEDKEKTTFITLWGTFCYKVMSFGLKNVGATYQRAMVALFHDMMHKEIKVYVDDMIAKSKTPEQHIKDLRKLFIRLRKYKLRLSLAKCTFGKLEWDSECQEAFEKIKRYLENPLVLVPVVPRKPLILYLTDNKTPQEEKNKPFITSAKNSQIVKRVYAAKRLRQYMLSHTTWLIAKTNPIKYIFEKPALTGWIAQWQMALSEYDIIYVNQKSIKGSALAEHLAYHPLVDSQPLLHEFPDEHIMTTTSTGL</sequence>
<dbReference type="AlphaFoldDB" id="A0A371HR51"/>
<dbReference type="CDD" id="cd01647">
    <property type="entry name" value="RT_LTR"/>
    <property type="match status" value="1"/>
</dbReference>
<dbReference type="Gene3D" id="3.30.70.270">
    <property type="match status" value="1"/>
</dbReference>
<gene>
    <name evidence="2" type="ORF">CR513_10904</name>
</gene>
<dbReference type="OrthoDB" id="101614at2759"/>
<proteinExistence type="predicted"/>